<comment type="similarity">
    <text evidence="2 6">Belongs to the YIP1 family.</text>
</comment>
<proteinExistence type="inferred from homology"/>
<feature type="transmembrane region" description="Helical" evidence="6">
    <location>
        <begin position="193"/>
        <end position="215"/>
    </location>
</feature>
<reference evidence="8 9" key="1">
    <citation type="journal article" date="2019" name="Commun. Biol.">
        <title>The bagworm genome reveals a unique fibroin gene that provides high tensile strength.</title>
        <authorList>
            <person name="Kono N."/>
            <person name="Nakamura H."/>
            <person name="Ohtoshi R."/>
            <person name="Tomita M."/>
            <person name="Numata K."/>
            <person name="Arakawa K."/>
        </authorList>
    </citation>
    <scope>NUCLEOTIDE SEQUENCE [LARGE SCALE GENOMIC DNA]</scope>
</reference>
<sequence length="285" mass="32946">MSNVQTGQLLSFQDYSPEHNDRSARIDVEAVHTNQYTNTQTDPNFGYEEPRMNAETAAPQSNHNFWTIEYYQKYFDVQTSEVVERIISSVVPRKVPKNFFDEKIKGKPDLYGPVWISITLIFTIAVSANIANYLQSANRVVHWKYNFHAVSYAASAIFTYVWLVPIALWAVLKWTTVEDTQDDMETQARSSPSMMSLFCLYGYSLSIYIPVAILWTIQVSWVQWLFVLTAAFISGIVLIFWLLPALKKSRYFWIVTGCIMGFHFLLAASFMLYFFHDPNRPSDTI</sequence>
<dbReference type="STRING" id="151549.A0A4C1YMW9"/>
<dbReference type="AlphaFoldDB" id="A0A4C1YMW9"/>
<keyword evidence="3 6" id="KW-0812">Transmembrane</keyword>
<dbReference type="OrthoDB" id="10256463at2759"/>
<gene>
    <name evidence="8" type="primary">Yipf1</name>
    <name evidence="8" type="ORF">EVAR_61894_1</name>
</gene>
<name>A0A4C1YMW9_EUMVA</name>
<comment type="subcellular location">
    <subcellularLocation>
        <location evidence="6">Golgi apparatus membrane</location>
        <topology evidence="6">Multi-pass membrane protein</topology>
    </subcellularLocation>
    <subcellularLocation>
        <location evidence="1">Membrane</location>
        <topology evidence="1">Multi-pass membrane protein</topology>
    </subcellularLocation>
</comment>
<feature type="transmembrane region" description="Helical" evidence="6">
    <location>
        <begin position="251"/>
        <end position="275"/>
    </location>
</feature>
<evidence type="ECO:0000256" key="6">
    <source>
        <dbReference type="RuleBase" id="RU361264"/>
    </source>
</evidence>
<dbReference type="InterPro" id="IPR039765">
    <property type="entry name" value="Yip5/YIPF1/YIPF2"/>
</dbReference>
<organism evidence="8 9">
    <name type="scientific">Eumeta variegata</name>
    <name type="common">Bagworm moth</name>
    <name type="synonym">Eumeta japonica</name>
    <dbReference type="NCBI Taxonomy" id="151549"/>
    <lineage>
        <taxon>Eukaryota</taxon>
        <taxon>Metazoa</taxon>
        <taxon>Ecdysozoa</taxon>
        <taxon>Arthropoda</taxon>
        <taxon>Hexapoda</taxon>
        <taxon>Insecta</taxon>
        <taxon>Pterygota</taxon>
        <taxon>Neoptera</taxon>
        <taxon>Endopterygota</taxon>
        <taxon>Lepidoptera</taxon>
        <taxon>Glossata</taxon>
        <taxon>Ditrysia</taxon>
        <taxon>Tineoidea</taxon>
        <taxon>Psychidae</taxon>
        <taxon>Oiketicinae</taxon>
        <taxon>Eumeta</taxon>
    </lineage>
</organism>
<feature type="domain" description="Yip1" evidence="7">
    <location>
        <begin position="96"/>
        <end position="268"/>
    </location>
</feature>
<evidence type="ECO:0000256" key="4">
    <source>
        <dbReference type="ARBA" id="ARBA00022989"/>
    </source>
</evidence>
<evidence type="ECO:0000256" key="5">
    <source>
        <dbReference type="ARBA" id="ARBA00023136"/>
    </source>
</evidence>
<comment type="caution">
    <text evidence="8">The sequence shown here is derived from an EMBL/GenBank/DDBJ whole genome shotgun (WGS) entry which is preliminary data.</text>
</comment>
<dbReference type="GO" id="GO:0000139">
    <property type="term" value="C:Golgi membrane"/>
    <property type="evidence" value="ECO:0007669"/>
    <property type="project" value="UniProtKB-SubCell"/>
</dbReference>
<dbReference type="GO" id="GO:0016192">
    <property type="term" value="P:vesicle-mediated transport"/>
    <property type="evidence" value="ECO:0007669"/>
    <property type="project" value="InterPro"/>
</dbReference>
<evidence type="ECO:0000259" key="7">
    <source>
        <dbReference type="Pfam" id="PF04893"/>
    </source>
</evidence>
<evidence type="ECO:0000256" key="3">
    <source>
        <dbReference type="ARBA" id="ARBA00022692"/>
    </source>
</evidence>
<evidence type="ECO:0000256" key="1">
    <source>
        <dbReference type="ARBA" id="ARBA00004141"/>
    </source>
</evidence>
<dbReference type="GO" id="GO:0031267">
    <property type="term" value="F:small GTPase binding"/>
    <property type="evidence" value="ECO:0007669"/>
    <property type="project" value="InterPro"/>
</dbReference>
<dbReference type="EMBL" id="BGZK01001282">
    <property type="protein sequence ID" value="GBP76224.1"/>
    <property type="molecule type" value="Genomic_DNA"/>
</dbReference>
<feature type="transmembrane region" description="Helical" evidence="6">
    <location>
        <begin position="150"/>
        <end position="172"/>
    </location>
</feature>
<feature type="transmembrane region" description="Helical" evidence="6">
    <location>
        <begin position="110"/>
        <end position="130"/>
    </location>
</feature>
<dbReference type="PANTHER" id="PTHR12822">
    <property type="entry name" value="PROTEIN YIPF"/>
    <property type="match status" value="1"/>
</dbReference>
<dbReference type="PANTHER" id="PTHR12822:SF2">
    <property type="entry name" value="PROTEIN YIPF"/>
    <property type="match status" value="1"/>
</dbReference>
<accession>A0A4C1YMW9</accession>
<dbReference type="Proteomes" id="UP000299102">
    <property type="component" value="Unassembled WGS sequence"/>
</dbReference>
<evidence type="ECO:0000313" key="9">
    <source>
        <dbReference type="Proteomes" id="UP000299102"/>
    </source>
</evidence>
<protein>
    <recommendedName>
        <fullName evidence="6">Protein YIPF</fullName>
    </recommendedName>
</protein>
<evidence type="ECO:0000313" key="8">
    <source>
        <dbReference type="EMBL" id="GBP76224.1"/>
    </source>
</evidence>
<feature type="transmembrane region" description="Helical" evidence="6">
    <location>
        <begin position="221"/>
        <end position="244"/>
    </location>
</feature>
<keyword evidence="9" id="KW-1185">Reference proteome</keyword>
<dbReference type="InterPro" id="IPR006977">
    <property type="entry name" value="Yip1_dom"/>
</dbReference>
<evidence type="ECO:0000256" key="2">
    <source>
        <dbReference type="ARBA" id="ARBA00010596"/>
    </source>
</evidence>
<keyword evidence="4 6" id="KW-1133">Transmembrane helix</keyword>
<dbReference type="Pfam" id="PF04893">
    <property type="entry name" value="Yip1"/>
    <property type="match status" value="1"/>
</dbReference>
<keyword evidence="5 6" id="KW-0472">Membrane</keyword>